<dbReference type="EMBL" id="PDNB01000502">
    <property type="protein sequence ID" value="PGG94945.1"/>
    <property type="molecule type" value="Genomic_DNA"/>
</dbReference>
<keyword evidence="2" id="KW-1185">Reference proteome</keyword>
<accession>A0A2B7WE57</accession>
<sequence length="99" mass="11509">MFLGQLNCKNKGSLLDQPVEFWQQLYLGQRMIGKRYGHGSALLILRDFEEYAQLCYCLDDFYQFNNLDLTAELLETHHKALLRGLQGIPQKKALNPDFT</sequence>
<reference evidence="1 2" key="1">
    <citation type="submission" date="2017-10" db="EMBL/GenBank/DDBJ databases">
        <title>Comparative genomics in systemic dimorphic fungi from Ajellomycetaceae.</title>
        <authorList>
            <person name="Munoz J.F."/>
            <person name="Mcewen J.G."/>
            <person name="Clay O.K."/>
            <person name="Cuomo C.A."/>
        </authorList>
    </citation>
    <scope>NUCLEOTIDE SEQUENCE [LARGE SCALE GENOMIC DNA]</scope>
    <source>
        <strain evidence="1 2">UAMH5409</strain>
    </source>
</reference>
<comment type="caution">
    <text evidence="1">The sequence shown here is derived from an EMBL/GenBank/DDBJ whole genome shotgun (WGS) entry which is preliminary data.</text>
</comment>
<gene>
    <name evidence="1" type="ORF">AJ79_10350</name>
</gene>
<organism evidence="1 2">
    <name type="scientific">Helicocarpus griseus UAMH5409</name>
    <dbReference type="NCBI Taxonomy" id="1447875"/>
    <lineage>
        <taxon>Eukaryota</taxon>
        <taxon>Fungi</taxon>
        <taxon>Dikarya</taxon>
        <taxon>Ascomycota</taxon>
        <taxon>Pezizomycotina</taxon>
        <taxon>Eurotiomycetes</taxon>
        <taxon>Eurotiomycetidae</taxon>
        <taxon>Onygenales</taxon>
        <taxon>Ajellomycetaceae</taxon>
        <taxon>Helicocarpus</taxon>
    </lineage>
</organism>
<dbReference type="AlphaFoldDB" id="A0A2B7WE57"/>
<dbReference type="Proteomes" id="UP000223968">
    <property type="component" value="Unassembled WGS sequence"/>
</dbReference>
<evidence type="ECO:0000313" key="2">
    <source>
        <dbReference type="Proteomes" id="UP000223968"/>
    </source>
</evidence>
<evidence type="ECO:0000313" key="1">
    <source>
        <dbReference type="EMBL" id="PGG94945.1"/>
    </source>
</evidence>
<dbReference type="OrthoDB" id="4183521at2759"/>
<proteinExistence type="predicted"/>
<protein>
    <submittedName>
        <fullName evidence="1">Uncharacterized protein</fullName>
    </submittedName>
</protein>
<name>A0A2B7WE57_9EURO</name>